<dbReference type="EMBL" id="UYRV01007879">
    <property type="protein sequence ID" value="VDK55050.1"/>
    <property type="molecule type" value="Genomic_DNA"/>
</dbReference>
<name>A0A3P6RK51_CYLGO</name>
<dbReference type="InterPro" id="IPR016035">
    <property type="entry name" value="Acyl_Trfase/lysoPLipase"/>
</dbReference>
<reference evidence="1 2" key="1">
    <citation type="submission" date="2018-11" db="EMBL/GenBank/DDBJ databases">
        <authorList>
            <consortium name="Pathogen Informatics"/>
        </authorList>
    </citation>
    <scope>NUCLEOTIDE SEQUENCE [LARGE SCALE GENOMIC DNA]</scope>
</reference>
<dbReference type="PANTHER" id="PTHR24139:SF35">
    <property type="entry name" value="PNPLA DOMAIN-CONTAINING PROTEIN"/>
    <property type="match status" value="1"/>
</dbReference>
<dbReference type="SUPFAM" id="SSF52151">
    <property type="entry name" value="FabD/lysophospholipase-like"/>
    <property type="match status" value="1"/>
</dbReference>
<keyword evidence="2" id="KW-1185">Reference proteome</keyword>
<dbReference type="Proteomes" id="UP000271889">
    <property type="component" value="Unassembled WGS sequence"/>
</dbReference>
<evidence type="ECO:0000313" key="2">
    <source>
        <dbReference type="Proteomes" id="UP000271889"/>
    </source>
</evidence>
<sequence length="86" mass="9978">MLALSTANGRTLSECFFLYWNMKRQIFLEGSTMSRLFGDQVTIQTRNIEKVLSDCFPTETFQKCNRRLTVPALDISMAPARLHIFR</sequence>
<proteinExistence type="predicted"/>
<protein>
    <submittedName>
        <fullName evidence="1">Uncharacterized protein</fullName>
    </submittedName>
</protein>
<dbReference type="GO" id="GO:2000304">
    <property type="term" value="P:positive regulation of ceramide biosynthetic process"/>
    <property type="evidence" value="ECO:0007669"/>
    <property type="project" value="TreeGrafter"/>
</dbReference>
<dbReference type="Gene3D" id="3.40.1090.10">
    <property type="entry name" value="Cytosolic phospholipase A2 catalytic domain"/>
    <property type="match status" value="1"/>
</dbReference>
<dbReference type="GO" id="GO:0052816">
    <property type="term" value="F:long-chain fatty acyl-CoA hydrolase activity"/>
    <property type="evidence" value="ECO:0007669"/>
    <property type="project" value="TreeGrafter"/>
</dbReference>
<gene>
    <name evidence="1" type="ORF">CGOC_LOCUS3190</name>
</gene>
<dbReference type="PANTHER" id="PTHR24139">
    <property type="entry name" value="CALCIUM-INDEPENDENT PHOSPHOLIPASE A2"/>
    <property type="match status" value="1"/>
</dbReference>
<organism evidence="1 2">
    <name type="scientific">Cylicostephanus goldi</name>
    <name type="common">Nematode worm</name>
    <dbReference type="NCBI Taxonomy" id="71465"/>
    <lineage>
        <taxon>Eukaryota</taxon>
        <taxon>Metazoa</taxon>
        <taxon>Ecdysozoa</taxon>
        <taxon>Nematoda</taxon>
        <taxon>Chromadorea</taxon>
        <taxon>Rhabditida</taxon>
        <taxon>Rhabditina</taxon>
        <taxon>Rhabditomorpha</taxon>
        <taxon>Strongyloidea</taxon>
        <taxon>Strongylidae</taxon>
        <taxon>Cylicostephanus</taxon>
    </lineage>
</organism>
<accession>A0A3P6RK51</accession>
<dbReference type="InterPro" id="IPR047148">
    <property type="entry name" value="PLPL9"/>
</dbReference>
<evidence type="ECO:0000313" key="1">
    <source>
        <dbReference type="EMBL" id="VDK55050.1"/>
    </source>
</evidence>
<dbReference type="AlphaFoldDB" id="A0A3P6RK51"/>
<dbReference type="GO" id="GO:0005739">
    <property type="term" value="C:mitochondrion"/>
    <property type="evidence" value="ECO:0007669"/>
    <property type="project" value="TreeGrafter"/>
</dbReference>
<dbReference type="GO" id="GO:0047499">
    <property type="term" value="F:calcium-independent phospholipase A2 activity"/>
    <property type="evidence" value="ECO:0007669"/>
    <property type="project" value="InterPro"/>
</dbReference>
<dbReference type="OrthoDB" id="10021675at2759"/>